<comment type="caution">
    <text evidence="2">The sequence shown here is derived from an EMBL/GenBank/DDBJ whole genome shotgun (WGS) entry which is preliminary data.</text>
</comment>
<gene>
    <name evidence="2" type="ORF">BCR33DRAFT_808550</name>
</gene>
<keyword evidence="1" id="KW-0472">Membrane</keyword>
<dbReference type="AlphaFoldDB" id="A0A1Y2ANH5"/>
<evidence type="ECO:0000313" key="2">
    <source>
        <dbReference type="EMBL" id="ORY24138.1"/>
    </source>
</evidence>
<dbReference type="Proteomes" id="UP000193642">
    <property type="component" value="Unassembled WGS sequence"/>
</dbReference>
<evidence type="ECO:0000313" key="3">
    <source>
        <dbReference type="Proteomes" id="UP000193642"/>
    </source>
</evidence>
<sequence length="138" mass="15600">MQQVPSYPAQMQLKTTILSTLCRYWTWDECHYESEDPDSSQQPEPNPQLPTLYLRQSSSILDQCLNAMDESLMSLVDEEIGPPARFKIQPLSTTTPVLSHILSAMDSPFMSTMIRNHVLFWTLIFMGTLATGCLLGIS</sequence>
<organism evidence="2 3">
    <name type="scientific">Rhizoclosmatium globosum</name>
    <dbReference type="NCBI Taxonomy" id="329046"/>
    <lineage>
        <taxon>Eukaryota</taxon>
        <taxon>Fungi</taxon>
        <taxon>Fungi incertae sedis</taxon>
        <taxon>Chytridiomycota</taxon>
        <taxon>Chytridiomycota incertae sedis</taxon>
        <taxon>Chytridiomycetes</taxon>
        <taxon>Chytridiales</taxon>
        <taxon>Chytriomycetaceae</taxon>
        <taxon>Rhizoclosmatium</taxon>
    </lineage>
</organism>
<name>A0A1Y2ANH5_9FUNG</name>
<evidence type="ECO:0000256" key="1">
    <source>
        <dbReference type="SAM" id="Phobius"/>
    </source>
</evidence>
<feature type="transmembrane region" description="Helical" evidence="1">
    <location>
        <begin position="118"/>
        <end position="137"/>
    </location>
</feature>
<reference evidence="2 3" key="1">
    <citation type="submission" date="2016-07" db="EMBL/GenBank/DDBJ databases">
        <title>Pervasive Adenine N6-methylation of Active Genes in Fungi.</title>
        <authorList>
            <consortium name="DOE Joint Genome Institute"/>
            <person name="Mondo S.J."/>
            <person name="Dannebaum R.O."/>
            <person name="Kuo R.C."/>
            <person name="Labutti K."/>
            <person name="Haridas S."/>
            <person name="Kuo A."/>
            <person name="Salamov A."/>
            <person name="Ahrendt S.R."/>
            <person name="Lipzen A."/>
            <person name="Sullivan W."/>
            <person name="Andreopoulos W.B."/>
            <person name="Clum A."/>
            <person name="Lindquist E."/>
            <person name="Daum C."/>
            <person name="Ramamoorthy G.K."/>
            <person name="Gryganskyi A."/>
            <person name="Culley D."/>
            <person name="Magnuson J.K."/>
            <person name="James T.Y."/>
            <person name="O'Malley M.A."/>
            <person name="Stajich J.E."/>
            <person name="Spatafora J.W."/>
            <person name="Visel A."/>
            <person name="Grigoriev I.V."/>
        </authorList>
    </citation>
    <scope>NUCLEOTIDE SEQUENCE [LARGE SCALE GENOMIC DNA]</scope>
    <source>
        <strain evidence="2 3">JEL800</strain>
    </source>
</reference>
<proteinExistence type="predicted"/>
<protein>
    <submittedName>
        <fullName evidence="2">Uncharacterized protein</fullName>
    </submittedName>
</protein>
<dbReference type="EMBL" id="MCGO01000148">
    <property type="protein sequence ID" value="ORY24138.1"/>
    <property type="molecule type" value="Genomic_DNA"/>
</dbReference>
<keyword evidence="1" id="KW-0812">Transmembrane</keyword>
<accession>A0A1Y2ANH5</accession>
<keyword evidence="1" id="KW-1133">Transmembrane helix</keyword>
<keyword evidence="3" id="KW-1185">Reference proteome</keyword>